<feature type="domain" description="Protein kinase" evidence="6">
    <location>
        <begin position="173"/>
        <end position="421"/>
    </location>
</feature>
<dbReference type="PANTHER" id="PTHR45832">
    <property type="entry name" value="SERINE/THREONINE-PROTEIN KINASE SAMKA-RELATED-RELATED"/>
    <property type="match status" value="1"/>
</dbReference>
<dbReference type="InterPro" id="IPR000095">
    <property type="entry name" value="CRIB_dom"/>
</dbReference>
<dbReference type="Pfam" id="PF00786">
    <property type="entry name" value="PBD"/>
    <property type="match status" value="1"/>
</dbReference>
<dbReference type="InterPro" id="IPR000719">
    <property type="entry name" value="Prot_kinase_dom"/>
</dbReference>
<comment type="similarity">
    <text evidence="1">Belongs to the protein kinase superfamily. STE Ser/Thr protein kinase family. STE20 subfamily.</text>
</comment>
<dbReference type="CDD" id="cd06614">
    <property type="entry name" value="STKc_PAK"/>
    <property type="match status" value="1"/>
</dbReference>
<evidence type="ECO:0000256" key="5">
    <source>
        <dbReference type="ARBA" id="ARBA00048679"/>
    </source>
</evidence>
<dbReference type="InterPro" id="IPR051931">
    <property type="entry name" value="PAK3-like"/>
</dbReference>
<dbReference type="Gene3D" id="3.90.810.10">
    <property type="entry name" value="CRIB domain"/>
    <property type="match status" value="1"/>
</dbReference>
<dbReference type="InterPro" id="IPR036936">
    <property type="entry name" value="CRIB_dom_sf"/>
</dbReference>
<dbReference type="SMART" id="SM00285">
    <property type="entry name" value="PBD"/>
    <property type="match status" value="2"/>
</dbReference>
<accession>A0ABR2H5F6</accession>
<name>A0ABR2H5F6_9EUKA</name>
<dbReference type="InterPro" id="IPR011009">
    <property type="entry name" value="Kinase-like_dom_sf"/>
</dbReference>
<dbReference type="Pfam" id="PF00069">
    <property type="entry name" value="Pkinase"/>
    <property type="match status" value="1"/>
</dbReference>
<dbReference type="Proteomes" id="UP001470230">
    <property type="component" value="Unassembled WGS sequence"/>
</dbReference>
<sequence>MKGKHSKKKEEHKKKADISTPYGVEKGVCVTVDSETGQFKDVPKTMVNVIGKDATANVVEYGIDQKLLPQAQVTEYNGMSISEPLSVKHVIHVDFNSELGFVGLPAELERQLKANNFKKKEIIDHPQDVIDTINFLQNPSQATDESKAIIHGKPEPLPPLESFLRNDDPRTFLKDLTKIDEGSTCTVYTAVHDGKTIAVKEMALNEKNEKTLLEETRLMASMKSDHIVAFYSAHRVGNSLWILMEYMDGGSLTNIATYCDCQEPHIAYFAREILIALDYMHKQNKIHRDIKTDNVLLNQQGYVKLADFGYTAQLKYNGENRKSIVGTPYWMAPELIKGLPYSFEVDIWSLGILCRELAEGEPPYVEVPPMRALFLIVSQGIPEISNKEARSPHFLSFLSLCLNPDPKARPTCADLLQHPFMQLACDTQFIPPLLQLATDLAKNEEFDDF</sequence>
<protein>
    <submittedName>
        <fullName evidence="8">Uncharacterized protein</fullName>
    </submittedName>
</protein>
<dbReference type="PROSITE" id="PS50011">
    <property type="entry name" value="PROTEIN_KINASE_DOM"/>
    <property type="match status" value="1"/>
</dbReference>
<evidence type="ECO:0000256" key="1">
    <source>
        <dbReference type="ARBA" id="ARBA00008874"/>
    </source>
</evidence>
<organism evidence="8 9">
    <name type="scientific">Tritrichomonas musculus</name>
    <dbReference type="NCBI Taxonomy" id="1915356"/>
    <lineage>
        <taxon>Eukaryota</taxon>
        <taxon>Metamonada</taxon>
        <taxon>Parabasalia</taxon>
        <taxon>Tritrichomonadida</taxon>
        <taxon>Tritrichomonadidae</taxon>
        <taxon>Tritrichomonas</taxon>
    </lineage>
</organism>
<dbReference type="PANTHER" id="PTHR45832:SF22">
    <property type="entry name" value="SERINE_THREONINE-PROTEIN KINASE SAMKA-RELATED"/>
    <property type="match status" value="1"/>
</dbReference>
<keyword evidence="2" id="KW-0547">Nucleotide-binding</keyword>
<keyword evidence="9" id="KW-1185">Reference proteome</keyword>
<feature type="domain" description="CRIB" evidence="7">
    <location>
        <begin position="81"/>
        <end position="94"/>
    </location>
</feature>
<comment type="catalytic activity">
    <reaction evidence="5">
        <text>L-seryl-[protein] + ATP = O-phospho-L-seryl-[protein] + ADP + H(+)</text>
        <dbReference type="Rhea" id="RHEA:17989"/>
        <dbReference type="Rhea" id="RHEA-COMP:9863"/>
        <dbReference type="Rhea" id="RHEA-COMP:11604"/>
        <dbReference type="ChEBI" id="CHEBI:15378"/>
        <dbReference type="ChEBI" id="CHEBI:29999"/>
        <dbReference type="ChEBI" id="CHEBI:30616"/>
        <dbReference type="ChEBI" id="CHEBI:83421"/>
        <dbReference type="ChEBI" id="CHEBI:456216"/>
        <dbReference type="EC" id="2.7.11.1"/>
    </reaction>
</comment>
<comment type="catalytic activity">
    <reaction evidence="4">
        <text>L-threonyl-[protein] + ATP = O-phospho-L-threonyl-[protein] + ADP + H(+)</text>
        <dbReference type="Rhea" id="RHEA:46608"/>
        <dbReference type="Rhea" id="RHEA-COMP:11060"/>
        <dbReference type="Rhea" id="RHEA-COMP:11605"/>
        <dbReference type="ChEBI" id="CHEBI:15378"/>
        <dbReference type="ChEBI" id="CHEBI:30013"/>
        <dbReference type="ChEBI" id="CHEBI:30616"/>
        <dbReference type="ChEBI" id="CHEBI:61977"/>
        <dbReference type="ChEBI" id="CHEBI:456216"/>
        <dbReference type="EC" id="2.7.11.1"/>
    </reaction>
</comment>
<evidence type="ECO:0000259" key="7">
    <source>
        <dbReference type="PROSITE" id="PS50108"/>
    </source>
</evidence>
<dbReference type="SMART" id="SM00220">
    <property type="entry name" value="S_TKc"/>
    <property type="match status" value="1"/>
</dbReference>
<evidence type="ECO:0000313" key="8">
    <source>
        <dbReference type="EMBL" id="KAK8841171.1"/>
    </source>
</evidence>
<proteinExistence type="inferred from homology"/>
<dbReference type="SUPFAM" id="SSF56112">
    <property type="entry name" value="Protein kinase-like (PK-like)"/>
    <property type="match status" value="1"/>
</dbReference>
<reference evidence="8 9" key="1">
    <citation type="submission" date="2024-04" db="EMBL/GenBank/DDBJ databases">
        <title>Tritrichomonas musculus Genome.</title>
        <authorList>
            <person name="Alves-Ferreira E."/>
            <person name="Grigg M."/>
            <person name="Lorenzi H."/>
            <person name="Galac M."/>
        </authorList>
    </citation>
    <scope>NUCLEOTIDE SEQUENCE [LARGE SCALE GENOMIC DNA]</scope>
    <source>
        <strain evidence="8 9">EAF2021</strain>
    </source>
</reference>
<dbReference type="Gene3D" id="1.10.510.10">
    <property type="entry name" value="Transferase(Phosphotransferase) domain 1"/>
    <property type="match status" value="1"/>
</dbReference>
<evidence type="ECO:0000313" key="9">
    <source>
        <dbReference type="Proteomes" id="UP001470230"/>
    </source>
</evidence>
<dbReference type="PROSITE" id="PS50108">
    <property type="entry name" value="CRIB"/>
    <property type="match status" value="1"/>
</dbReference>
<evidence type="ECO:0000259" key="6">
    <source>
        <dbReference type="PROSITE" id="PS50011"/>
    </source>
</evidence>
<evidence type="ECO:0000256" key="3">
    <source>
        <dbReference type="ARBA" id="ARBA00022840"/>
    </source>
</evidence>
<gene>
    <name evidence="8" type="ORF">M9Y10_027371</name>
</gene>
<evidence type="ECO:0000256" key="2">
    <source>
        <dbReference type="ARBA" id="ARBA00022741"/>
    </source>
</evidence>
<evidence type="ECO:0000256" key="4">
    <source>
        <dbReference type="ARBA" id="ARBA00047899"/>
    </source>
</evidence>
<dbReference type="EMBL" id="JAPFFF010000042">
    <property type="protein sequence ID" value="KAK8841171.1"/>
    <property type="molecule type" value="Genomic_DNA"/>
</dbReference>
<keyword evidence="3" id="KW-0067">ATP-binding</keyword>
<comment type="caution">
    <text evidence="8">The sequence shown here is derived from an EMBL/GenBank/DDBJ whole genome shotgun (WGS) entry which is preliminary data.</text>
</comment>